<gene>
    <name evidence="2" type="ORF">E2C01_029115</name>
</gene>
<dbReference type="PROSITE" id="PS51257">
    <property type="entry name" value="PROKAR_LIPOPROTEIN"/>
    <property type="match status" value="1"/>
</dbReference>
<accession>A0A5B7ER47</accession>
<evidence type="ECO:0000313" key="2">
    <source>
        <dbReference type="EMBL" id="MPC35686.1"/>
    </source>
</evidence>
<evidence type="ECO:0000313" key="3">
    <source>
        <dbReference type="Proteomes" id="UP000324222"/>
    </source>
</evidence>
<feature type="region of interest" description="Disordered" evidence="1">
    <location>
        <begin position="104"/>
        <end position="124"/>
    </location>
</feature>
<evidence type="ECO:0000256" key="1">
    <source>
        <dbReference type="SAM" id="MobiDB-lite"/>
    </source>
</evidence>
<dbReference type="AlphaFoldDB" id="A0A5B7ER47"/>
<organism evidence="2 3">
    <name type="scientific">Portunus trituberculatus</name>
    <name type="common">Swimming crab</name>
    <name type="synonym">Neptunus trituberculatus</name>
    <dbReference type="NCBI Taxonomy" id="210409"/>
    <lineage>
        <taxon>Eukaryota</taxon>
        <taxon>Metazoa</taxon>
        <taxon>Ecdysozoa</taxon>
        <taxon>Arthropoda</taxon>
        <taxon>Crustacea</taxon>
        <taxon>Multicrustacea</taxon>
        <taxon>Malacostraca</taxon>
        <taxon>Eumalacostraca</taxon>
        <taxon>Eucarida</taxon>
        <taxon>Decapoda</taxon>
        <taxon>Pleocyemata</taxon>
        <taxon>Brachyura</taxon>
        <taxon>Eubrachyura</taxon>
        <taxon>Portunoidea</taxon>
        <taxon>Portunidae</taxon>
        <taxon>Portuninae</taxon>
        <taxon>Portunus</taxon>
    </lineage>
</organism>
<dbReference type="Proteomes" id="UP000324222">
    <property type="component" value="Unassembled WGS sequence"/>
</dbReference>
<reference evidence="2 3" key="1">
    <citation type="submission" date="2019-05" db="EMBL/GenBank/DDBJ databases">
        <title>Another draft genome of Portunus trituberculatus and its Hox gene families provides insights of decapod evolution.</title>
        <authorList>
            <person name="Jeong J.-H."/>
            <person name="Song I."/>
            <person name="Kim S."/>
            <person name="Choi T."/>
            <person name="Kim D."/>
            <person name="Ryu S."/>
            <person name="Kim W."/>
        </authorList>
    </citation>
    <scope>NUCLEOTIDE SEQUENCE [LARGE SCALE GENOMIC DNA]</scope>
    <source>
        <tissue evidence="2">Muscle</tissue>
    </source>
</reference>
<dbReference type="EMBL" id="VSRR010003324">
    <property type="protein sequence ID" value="MPC35686.1"/>
    <property type="molecule type" value="Genomic_DNA"/>
</dbReference>
<proteinExistence type="predicted"/>
<keyword evidence="3" id="KW-1185">Reference proteome</keyword>
<name>A0A5B7ER47_PORTR</name>
<comment type="caution">
    <text evidence="2">The sequence shown here is derived from an EMBL/GenBank/DDBJ whole genome shotgun (WGS) entry which is preliminary data.</text>
</comment>
<protein>
    <submittedName>
        <fullName evidence="2">Uncharacterized protein</fullName>
    </submittedName>
</protein>
<sequence>MSSIIRCSCHHPAPHSSPGKPSTATTTNVATAAACPTLSVIASKPSWRHYMASPVSMSVHAGQAALWRWMALARVLSVWELREIPFKDFDSGWKHWSFEAYPSTLQGGQAPPRYRPPRSLASLQ</sequence>